<feature type="region of interest" description="Disordered" evidence="1">
    <location>
        <begin position="390"/>
        <end position="507"/>
    </location>
</feature>
<dbReference type="AlphaFoldDB" id="A0A9W8YEE0"/>
<feature type="compositionally biased region" description="Pro residues" evidence="1">
    <location>
        <begin position="23"/>
        <end position="42"/>
    </location>
</feature>
<feature type="compositionally biased region" description="Polar residues" evidence="1">
    <location>
        <begin position="493"/>
        <end position="507"/>
    </location>
</feature>
<feature type="region of interest" description="Disordered" evidence="1">
    <location>
        <begin position="1"/>
        <end position="51"/>
    </location>
</feature>
<feature type="compositionally biased region" description="Polar residues" evidence="1">
    <location>
        <begin position="473"/>
        <end position="486"/>
    </location>
</feature>
<evidence type="ECO:0000256" key="1">
    <source>
        <dbReference type="SAM" id="MobiDB-lite"/>
    </source>
</evidence>
<dbReference type="Proteomes" id="UP001140560">
    <property type="component" value="Unassembled WGS sequence"/>
</dbReference>
<dbReference type="OrthoDB" id="3801250at2759"/>
<reference evidence="2" key="1">
    <citation type="submission" date="2022-10" db="EMBL/GenBank/DDBJ databases">
        <title>Tapping the CABI collections for fungal endophytes: first genome assemblies for Collariella, Neodidymelliopsis, Ascochyta clinopodiicola, Didymella pomorum, Didymosphaeria variabile, Neocosmospora piperis and Neocucurbitaria cava.</title>
        <authorList>
            <person name="Hill R."/>
        </authorList>
    </citation>
    <scope>NUCLEOTIDE SEQUENCE</scope>
    <source>
        <strain evidence="2">IMI 356814</strain>
    </source>
</reference>
<protein>
    <submittedName>
        <fullName evidence="2">Uncharacterized protein</fullName>
    </submittedName>
</protein>
<sequence>MQQSERIAQAGQPQVEPGLFIPPSLPPPPPLSGLDLPPPPEFSPGAFPSQLPVAGEQPFVDRIDEEQEKLRDSRDELLGCRFRLQAKRNELRSLREKTGATDGYAFNLLRRYLHESNIDIPHNIEKAFNEASLLRDRLGILETEYEDDETSYNKLEWNYTRKEYQFVEALVENDLGPNSTIKRAANEPNIADSNHQSGEFPNTWIGPVYYDGNGPGTDLQVLDEPIDHDLPPSNCAIPNLRRGASLRSSGSATRSTKRLSVNSPFPHPQSTWLAKVQRIDEWLLDMISNSPLQKAYLKSLHYLDYLDDDSWWEQLEQNWNLERSSDIREVPIFHTGDSTVSHRIASQRVSTSTADIVGSDDSVVEAGNSMPLLSEDRVLDVFDVTSRPSSIKAVDLSDSGAQEGPPTHGTIDMDETAVSDSTRQTPSRRTSSSAGNDTETTWDRLSGSIDCNRLPTQSPDQYREQPRLLQGSDLENQSDPATPTQRGQDEEASTMSCTISNSVDLQPSDSRIQTTTTAMSTMLELTEGLDSTSEKLTELHLPSTDLGSLRLNPVQMPLSLSPDLLPRPMSRASPESQHTPHPCPIATPIPASGARERTQFPFPLLPLTTTAPECCSHKEHHLKFRISLPGPTSDDSYF</sequence>
<dbReference type="EMBL" id="JAPEUY010000003">
    <property type="protein sequence ID" value="KAJ4374891.1"/>
    <property type="molecule type" value="Genomic_DNA"/>
</dbReference>
<keyword evidence="3" id="KW-1185">Reference proteome</keyword>
<organism evidence="2 3">
    <name type="scientific">Neocucurbitaria cava</name>
    <dbReference type="NCBI Taxonomy" id="798079"/>
    <lineage>
        <taxon>Eukaryota</taxon>
        <taxon>Fungi</taxon>
        <taxon>Dikarya</taxon>
        <taxon>Ascomycota</taxon>
        <taxon>Pezizomycotina</taxon>
        <taxon>Dothideomycetes</taxon>
        <taxon>Pleosporomycetidae</taxon>
        <taxon>Pleosporales</taxon>
        <taxon>Pleosporineae</taxon>
        <taxon>Cucurbitariaceae</taxon>
        <taxon>Neocucurbitaria</taxon>
    </lineage>
</organism>
<feature type="compositionally biased region" description="Low complexity" evidence="1">
    <location>
        <begin position="419"/>
        <end position="433"/>
    </location>
</feature>
<gene>
    <name evidence="2" type="ORF">N0V83_001969</name>
</gene>
<proteinExistence type="predicted"/>
<evidence type="ECO:0000313" key="2">
    <source>
        <dbReference type="EMBL" id="KAJ4374891.1"/>
    </source>
</evidence>
<accession>A0A9W8YEE0</accession>
<comment type="caution">
    <text evidence="2">The sequence shown here is derived from an EMBL/GenBank/DDBJ whole genome shotgun (WGS) entry which is preliminary data.</text>
</comment>
<evidence type="ECO:0000313" key="3">
    <source>
        <dbReference type="Proteomes" id="UP001140560"/>
    </source>
</evidence>
<name>A0A9W8YEE0_9PLEO</name>